<evidence type="ECO:0000256" key="6">
    <source>
        <dbReference type="SAM" id="MobiDB-lite"/>
    </source>
</evidence>
<evidence type="ECO:0000313" key="8">
    <source>
        <dbReference type="EMBL" id="CBY31164.1"/>
    </source>
</evidence>
<dbReference type="Proteomes" id="UP000011014">
    <property type="component" value="Unassembled WGS sequence"/>
</dbReference>
<dbReference type="EMBL" id="FN654294">
    <property type="protein sequence ID" value="CBY31164.1"/>
    <property type="molecule type" value="Genomic_DNA"/>
</dbReference>
<name>E4WR49_OIKDI</name>
<dbReference type="PANTHER" id="PTHR13059">
    <property type="entry name" value="HMG-BOX TRANSCRIPTION FACTOR BBX"/>
    <property type="match status" value="1"/>
</dbReference>
<evidence type="ECO:0008006" key="10">
    <source>
        <dbReference type="Google" id="ProtNLM"/>
    </source>
</evidence>
<dbReference type="GO" id="GO:0005634">
    <property type="term" value="C:nucleus"/>
    <property type="evidence" value="ECO:0007669"/>
    <property type="project" value="TreeGrafter"/>
</dbReference>
<keyword evidence="5" id="KW-0539">Nucleus</keyword>
<keyword evidence="1" id="KW-0597">Phosphoprotein</keyword>
<dbReference type="AlphaFoldDB" id="E4WR49"/>
<sequence>MLLRKFCLLNDQYDHHVQYKANMRAAVAVNKDTYKECTVISRDGDYWHVQLDHCPVENPDPSDRTLRIRADQLRPFEPPWKTAPDNKQILKRVRKTSRGMEVCPEDNLMLPANGKIKKEDYSGSENEDEEIDEIPKYELGEYPPANGNGSSLINTPTQSITPHDISVDSSRPDSVNSITSQPSNYTHKYKKGEVVTQPTGVRKKFNGKQWRRLCSKGDCVKESQRRGFCSRHLSARSKQDGNRSRPPSSIADNRNAIKFLYVLIPVLYFI</sequence>
<protein>
    <recommendedName>
        <fullName evidence="10">DUF4819 domain-containing protein</fullName>
    </recommendedName>
</protein>
<evidence type="ECO:0000256" key="2">
    <source>
        <dbReference type="ARBA" id="ARBA00023015"/>
    </source>
</evidence>
<dbReference type="GO" id="GO:0000981">
    <property type="term" value="F:DNA-binding transcription factor activity, RNA polymerase II-specific"/>
    <property type="evidence" value="ECO:0007669"/>
    <property type="project" value="TreeGrafter"/>
</dbReference>
<dbReference type="InterPro" id="IPR052412">
    <property type="entry name" value="CC-Dev_Transcription_Reg"/>
</dbReference>
<evidence type="ECO:0000256" key="1">
    <source>
        <dbReference type="ARBA" id="ARBA00022553"/>
    </source>
</evidence>
<keyword evidence="2" id="KW-0805">Transcription regulation</keyword>
<organism evidence="7">
    <name type="scientific">Oikopleura dioica</name>
    <name type="common">Tunicate</name>
    <dbReference type="NCBI Taxonomy" id="34765"/>
    <lineage>
        <taxon>Eukaryota</taxon>
        <taxon>Metazoa</taxon>
        <taxon>Chordata</taxon>
        <taxon>Tunicata</taxon>
        <taxon>Appendicularia</taxon>
        <taxon>Copelata</taxon>
        <taxon>Oikopleuridae</taxon>
        <taxon>Oikopleura</taxon>
    </lineage>
</organism>
<feature type="region of interest" description="Disordered" evidence="6">
    <location>
        <begin position="143"/>
        <end position="185"/>
    </location>
</feature>
<keyword evidence="4" id="KW-0804">Transcription</keyword>
<dbReference type="GO" id="GO:0000977">
    <property type="term" value="F:RNA polymerase II transcription regulatory region sequence-specific DNA binding"/>
    <property type="evidence" value="ECO:0007669"/>
    <property type="project" value="TreeGrafter"/>
</dbReference>
<evidence type="ECO:0000256" key="4">
    <source>
        <dbReference type="ARBA" id="ARBA00023163"/>
    </source>
</evidence>
<dbReference type="OrthoDB" id="2377365at2759"/>
<evidence type="ECO:0000313" key="7">
    <source>
        <dbReference type="EMBL" id="CBY20235.1"/>
    </source>
</evidence>
<feature type="compositionally biased region" description="Polar residues" evidence="6">
    <location>
        <begin position="147"/>
        <end position="185"/>
    </location>
</feature>
<keyword evidence="9" id="KW-1185">Reference proteome</keyword>
<keyword evidence="3" id="KW-0238">DNA-binding</keyword>
<dbReference type="InParanoid" id="E4WR49"/>
<evidence type="ECO:0000256" key="3">
    <source>
        <dbReference type="ARBA" id="ARBA00023125"/>
    </source>
</evidence>
<dbReference type="EMBL" id="FN653015">
    <property type="protein sequence ID" value="CBY20235.1"/>
    <property type="molecule type" value="Genomic_DNA"/>
</dbReference>
<gene>
    <name evidence="7" type="ORF">GSOID_T00000222001</name>
    <name evidence="8" type="ORF">GSOID_T00019126001</name>
</gene>
<evidence type="ECO:0000313" key="9">
    <source>
        <dbReference type="Proteomes" id="UP000001307"/>
    </source>
</evidence>
<dbReference type="PANTHER" id="PTHR13059:SF13">
    <property type="entry name" value="PROTEIN CAPICUA HOMOLOG"/>
    <property type="match status" value="1"/>
</dbReference>
<reference evidence="7" key="1">
    <citation type="journal article" date="2010" name="Science">
        <title>Plasticity of animal genome architecture unmasked by rapid evolution of a pelagic tunicate.</title>
        <authorList>
            <person name="Denoeud F."/>
            <person name="Henriet S."/>
            <person name="Mungpakdee S."/>
            <person name="Aury J.M."/>
            <person name="Da Silva C."/>
            <person name="Brinkmann H."/>
            <person name="Mikhaleva J."/>
            <person name="Olsen L.C."/>
            <person name="Jubin C."/>
            <person name="Canestro C."/>
            <person name="Bouquet J.M."/>
            <person name="Danks G."/>
            <person name="Poulain J."/>
            <person name="Campsteijn C."/>
            <person name="Adamski M."/>
            <person name="Cross I."/>
            <person name="Yadetie F."/>
            <person name="Muffato M."/>
            <person name="Louis A."/>
            <person name="Butcher S."/>
            <person name="Tsagkogeorga G."/>
            <person name="Konrad A."/>
            <person name="Singh S."/>
            <person name="Jensen M.F."/>
            <person name="Cong E.H."/>
            <person name="Eikeseth-Otteraa H."/>
            <person name="Noel B."/>
            <person name="Anthouard V."/>
            <person name="Porcel B.M."/>
            <person name="Kachouri-Lafond R."/>
            <person name="Nishino A."/>
            <person name="Ugolini M."/>
            <person name="Chourrout P."/>
            <person name="Nishida H."/>
            <person name="Aasland R."/>
            <person name="Huzurbazar S."/>
            <person name="Westhof E."/>
            <person name="Delsuc F."/>
            <person name="Lehrach H."/>
            <person name="Reinhardt R."/>
            <person name="Weissenbach J."/>
            <person name="Roy S.W."/>
            <person name="Artiguenave F."/>
            <person name="Postlethwait J.H."/>
            <person name="Manak J.R."/>
            <person name="Thompson E.M."/>
            <person name="Jaillon O."/>
            <person name="Du Pasquier L."/>
            <person name="Boudinot P."/>
            <person name="Liberles D.A."/>
            <person name="Volff J.N."/>
            <person name="Philippe H."/>
            <person name="Lenhard B."/>
            <person name="Roest Crollius H."/>
            <person name="Wincker P."/>
            <person name="Chourrout D."/>
        </authorList>
    </citation>
    <scope>NUCLEOTIDE SEQUENCE [LARGE SCALE GENOMIC DNA]</scope>
</reference>
<evidence type="ECO:0000256" key="5">
    <source>
        <dbReference type="ARBA" id="ARBA00023242"/>
    </source>
</evidence>
<proteinExistence type="predicted"/>
<accession>E4WR49</accession>
<dbReference type="Proteomes" id="UP000001307">
    <property type="component" value="Unassembled WGS sequence"/>
</dbReference>